<evidence type="ECO:0008006" key="4">
    <source>
        <dbReference type="Google" id="ProtNLM"/>
    </source>
</evidence>
<evidence type="ECO:0000313" key="2">
    <source>
        <dbReference type="EMBL" id="GGB28021.1"/>
    </source>
</evidence>
<name>A0A916WTD6_9SPHN</name>
<proteinExistence type="predicted"/>
<keyword evidence="1" id="KW-0812">Transmembrane</keyword>
<organism evidence="2 3">
    <name type="scientific">Sphingomonas metalli</name>
    <dbReference type="NCBI Taxonomy" id="1779358"/>
    <lineage>
        <taxon>Bacteria</taxon>
        <taxon>Pseudomonadati</taxon>
        <taxon>Pseudomonadota</taxon>
        <taxon>Alphaproteobacteria</taxon>
        <taxon>Sphingomonadales</taxon>
        <taxon>Sphingomonadaceae</taxon>
        <taxon>Sphingomonas</taxon>
    </lineage>
</organism>
<dbReference type="Proteomes" id="UP000623067">
    <property type="component" value="Unassembled WGS sequence"/>
</dbReference>
<dbReference type="EMBL" id="BMIH01000002">
    <property type="protein sequence ID" value="GGB28021.1"/>
    <property type="molecule type" value="Genomic_DNA"/>
</dbReference>
<reference evidence="2" key="2">
    <citation type="submission" date="2020-09" db="EMBL/GenBank/DDBJ databases">
        <authorList>
            <person name="Sun Q."/>
            <person name="Zhou Y."/>
        </authorList>
    </citation>
    <scope>NUCLEOTIDE SEQUENCE</scope>
    <source>
        <strain evidence="2">CGMCC 1.15330</strain>
    </source>
</reference>
<dbReference type="RefSeq" id="WP_188658301.1">
    <property type="nucleotide sequence ID" value="NZ_BMIH01000002.1"/>
</dbReference>
<keyword evidence="1" id="KW-0472">Membrane</keyword>
<feature type="transmembrane region" description="Helical" evidence="1">
    <location>
        <begin position="181"/>
        <end position="199"/>
    </location>
</feature>
<evidence type="ECO:0000313" key="3">
    <source>
        <dbReference type="Proteomes" id="UP000623067"/>
    </source>
</evidence>
<keyword evidence="3" id="KW-1185">Reference proteome</keyword>
<comment type="caution">
    <text evidence="2">The sequence shown here is derived from an EMBL/GenBank/DDBJ whole genome shotgun (WGS) entry which is preliminary data.</text>
</comment>
<reference evidence="2" key="1">
    <citation type="journal article" date="2014" name="Int. J. Syst. Evol. Microbiol.">
        <title>Complete genome sequence of Corynebacterium casei LMG S-19264T (=DSM 44701T), isolated from a smear-ripened cheese.</title>
        <authorList>
            <consortium name="US DOE Joint Genome Institute (JGI-PGF)"/>
            <person name="Walter F."/>
            <person name="Albersmeier A."/>
            <person name="Kalinowski J."/>
            <person name="Ruckert C."/>
        </authorList>
    </citation>
    <scope>NUCLEOTIDE SEQUENCE</scope>
    <source>
        <strain evidence="2">CGMCC 1.15330</strain>
    </source>
</reference>
<evidence type="ECO:0000256" key="1">
    <source>
        <dbReference type="SAM" id="Phobius"/>
    </source>
</evidence>
<dbReference type="AlphaFoldDB" id="A0A916WTD6"/>
<protein>
    <recommendedName>
        <fullName evidence="4">PepSY domain-containing protein</fullName>
    </recommendedName>
</protein>
<gene>
    <name evidence="2" type="ORF">GCM10011380_17000</name>
</gene>
<accession>A0A916WTD6</accession>
<sequence>MKRLGLLILFIAAAAALWTSGVADPWIHPARHRVSGTGLLPLDSYADAAARALPAGTGLARLTLPDGRAPVTVEATDGSLIYLDPPTAAVLDVEPGDPQDAAARPPLPVLPLTAVLLAARPLVNGAPLRRIDWPGGHAPDWTLRFAGRGRGATVKVADDTGTATPARAERASVARAARGPWAWIGAAAVLGAALVALGLRRRPKRR</sequence>
<keyword evidence="1" id="KW-1133">Transmembrane helix</keyword>